<feature type="chain" id="PRO_5041316561" evidence="1">
    <location>
        <begin position="21"/>
        <end position="114"/>
    </location>
</feature>
<dbReference type="Proteomes" id="UP001174909">
    <property type="component" value="Unassembled WGS sequence"/>
</dbReference>
<organism evidence="2 3">
    <name type="scientific">Geodia barretti</name>
    <name type="common">Barrett's horny sponge</name>
    <dbReference type="NCBI Taxonomy" id="519541"/>
    <lineage>
        <taxon>Eukaryota</taxon>
        <taxon>Metazoa</taxon>
        <taxon>Porifera</taxon>
        <taxon>Demospongiae</taxon>
        <taxon>Heteroscleromorpha</taxon>
        <taxon>Tetractinellida</taxon>
        <taxon>Astrophorina</taxon>
        <taxon>Geodiidae</taxon>
        <taxon>Geodia</taxon>
    </lineage>
</organism>
<evidence type="ECO:0000313" key="3">
    <source>
        <dbReference type="Proteomes" id="UP001174909"/>
    </source>
</evidence>
<accession>A0AA35WB17</accession>
<feature type="signal peptide" evidence="1">
    <location>
        <begin position="1"/>
        <end position="20"/>
    </location>
</feature>
<comment type="caution">
    <text evidence="2">The sequence shown here is derived from an EMBL/GenBank/DDBJ whole genome shotgun (WGS) entry which is preliminary data.</text>
</comment>
<proteinExistence type="predicted"/>
<dbReference type="AlphaFoldDB" id="A0AA35WB17"/>
<gene>
    <name evidence="2" type="ORF">GBAR_LOCUS5634</name>
</gene>
<name>A0AA35WB17_GEOBA</name>
<dbReference type="EMBL" id="CASHTH010000823">
    <property type="protein sequence ID" value="CAI8008185.1"/>
    <property type="molecule type" value="Genomic_DNA"/>
</dbReference>
<keyword evidence="3" id="KW-1185">Reference proteome</keyword>
<keyword evidence="1" id="KW-0732">Signal</keyword>
<protein>
    <submittedName>
        <fullName evidence="2">Uncharacterized protein</fullName>
    </submittedName>
</protein>
<evidence type="ECO:0000256" key="1">
    <source>
        <dbReference type="SAM" id="SignalP"/>
    </source>
</evidence>
<evidence type="ECO:0000313" key="2">
    <source>
        <dbReference type="EMBL" id="CAI8008185.1"/>
    </source>
</evidence>
<reference evidence="2" key="1">
    <citation type="submission" date="2023-03" db="EMBL/GenBank/DDBJ databases">
        <authorList>
            <person name="Steffen K."/>
            <person name="Cardenas P."/>
        </authorList>
    </citation>
    <scope>NUCLEOTIDE SEQUENCE</scope>
</reference>
<sequence>MVARSFIVVFCLMTLKLVKADIDVVRVAAAAYEALGPDLHKIEEDIGRMKSEIFAEMDKHIAQSVKAAVGTTLQDLAPTLLSRILPLAIILVFLPPPARRSSSWPQSLPQVFTG</sequence>